<accession>A0ABU6TPD6</accession>
<dbReference type="EMBL" id="JASCZI010091542">
    <property type="protein sequence ID" value="MED6150636.1"/>
    <property type="molecule type" value="Genomic_DNA"/>
</dbReference>
<protein>
    <submittedName>
        <fullName evidence="1">Uncharacterized protein</fullName>
    </submittedName>
</protein>
<name>A0ABU6TPD6_9FABA</name>
<reference evidence="1 2" key="1">
    <citation type="journal article" date="2023" name="Plants (Basel)">
        <title>Bridging the Gap: Combining Genomics and Transcriptomics Approaches to Understand Stylosanthes scabra, an Orphan Legume from the Brazilian Caatinga.</title>
        <authorList>
            <person name="Ferreira-Neto J.R.C."/>
            <person name="da Silva M.D."/>
            <person name="Binneck E."/>
            <person name="de Melo N.F."/>
            <person name="da Silva R.H."/>
            <person name="de Melo A.L.T.M."/>
            <person name="Pandolfi V."/>
            <person name="Bustamante F.O."/>
            <person name="Brasileiro-Vidal A.C."/>
            <person name="Benko-Iseppon A.M."/>
        </authorList>
    </citation>
    <scope>NUCLEOTIDE SEQUENCE [LARGE SCALE GENOMIC DNA]</scope>
    <source>
        <tissue evidence="1">Leaves</tissue>
    </source>
</reference>
<comment type="caution">
    <text evidence="1">The sequence shown here is derived from an EMBL/GenBank/DDBJ whole genome shotgun (WGS) entry which is preliminary data.</text>
</comment>
<organism evidence="1 2">
    <name type="scientific">Stylosanthes scabra</name>
    <dbReference type="NCBI Taxonomy" id="79078"/>
    <lineage>
        <taxon>Eukaryota</taxon>
        <taxon>Viridiplantae</taxon>
        <taxon>Streptophyta</taxon>
        <taxon>Embryophyta</taxon>
        <taxon>Tracheophyta</taxon>
        <taxon>Spermatophyta</taxon>
        <taxon>Magnoliopsida</taxon>
        <taxon>eudicotyledons</taxon>
        <taxon>Gunneridae</taxon>
        <taxon>Pentapetalae</taxon>
        <taxon>rosids</taxon>
        <taxon>fabids</taxon>
        <taxon>Fabales</taxon>
        <taxon>Fabaceae</taxon>
        <taxon>Papilionoideae</taxon>
        <taxon>50 kb inversion clade</taxon>
        <taxon>dalbergioids sensu lato</taxon>
        <taxon>Dalbergieae</taxon>
        <taxon>Pterocarpus clade</taxon>
        <taxon>Stylosanthes</taxon>
    </lineage>
</organism>
<gene>
    <name evidence="1" type="ORF">PIB30_074317</name>
</gene>
<evidence type="ECO:0000313" key="1">
    <source>
        <dbReference type="EMBL" id="MED6150636.1"/>
    </source>
</evidence>
<proteinExistence type="predicted"/>
<evidence type="ECO:0000313" key="2">
    <source>
        <dbReference type="Proteomes" id="UP001341840"/>
    </source>
</evidence>
<sequence length="107" mass="12211">MAGVSLDAMRSSNINRFNEDYHIAIALNLQDRRVRANCDANIMCGISIAPCSQPHDIAHEFRLRRDQAHGLAEQMPPQQHTRNTRTNLPIFITVSWDRIYASRPPSQ</sequence>
<keyword evidence="2" id="KW-1185">Reference proteome</keyword>
<dbReference type="Proteomes" id="UP001341840">
    <property type="component" value="Unassembled WGS sequence"/>
</dbReference>